<dbReference type="Proteomes" id="UP000698059">
    <property type="component" value="Unassembled WGS sequence"/>
</dbReference>
<dbReference type="SUPFAM" id="SSF46767">
    <property type="entry name" value="Methylated DNA-protein cysteine methyltransferase, C-terminal domain"/>
    <property type="match status" value="1"/>
</dbReference>
<comment type="caution">
    <text evidence="3">The sequence shown here is derived from an EMBL/GenBank/DDBJ whole genome shotgun (WGS) entry which is preliminary data.</text>
</comment>
<evidence type="ECO:0000313" key="4">
    <source>
        <dbReference type="Proteomes" id="UP000698059"/>
    </source>
</evidence>
<dbReference type="EMBL" id="JAFBBO010000001">
    <property type="protein sequence ID" value="MBM7479810.1"/>
    <property type="molecule type" value="Genomic_DNA"/>
</dbReference>
<dbReference type="InterPro" id="IPR014048">
    <property type="entry name" value="MethylDNA_cys_MeTrfase_DNA-bd"/>
</dbReference>
<dbReference type="Pfam" id="PF01035">
    <property type="entry name" value="DNA_binding_1"/>
    <property type="match status" value="1"/>
</dbReference>
<keyword evidence="4" id="KW-1185">Reference proteome</keyword>
<dbReference type="Gene3D" id="1.10.10.10">
    <property type="entry name" value="Winged helix-like DNA-binding domain superfamily/Winged helix DNA-binding domain"/>
    <property type="match status" value="1"/>
</dbReference>
<dbReference type="EC" id="2.1.1.63" evidence="3"/>
<dbReference type="NCBIfam" id="TIGR00589">
    <property type="entry name" value="ogt"/>
    <property type="match status" value="1"/>
</dbReference>
<name>A0ABS2LHC7_9CELL</name>
<evidence type="ECO:0000313" key="3">
    <source>
        <dbReference type="EMBL" id="MBM7479810.1"/>
    </source>
</evidence>
<keyword evidence="3" id="KW-0808">Transferase</keyword>
<dbReference type="RefSeq" id="WP_307822547.1">
    <property type="nucleotide sequence ID" value="NZ_BAAAVF010000013.1"/>
</dbReference>
<dbReference type="InterPro" id="IPR036388">
    <property type="entry name" value="WH-like_DNA-bd_sf"/>
</dbReference>
<keyword evidence="3" id="KW-0489">Methyltransferase</keyword>
<proteinExistence type="predicted"/>
<dbReference type="GO" id="GO:0003908">
    <property type="term" value="F:methylated-DNA-[protein]-cysteine S-methyltransferase activity"/>
    <property type="evidence" value="ECO:0007669"/>
    <property type="project" value="UniProtKB-EC"/>
</dbReference>
<sequence length="178" mass="18217">MSPAGTSLAGAPPAGTVTSERIETPIGPLWLVTEGEVLLVAGFAVDLAGVARALGTPPVRARARETPSAAATAATAFFAGDLGALDAVVVRQPGTARMQEVWRTLRAVPAGTTTTYGALLPAAPRLAARACAANLVSLFVPCHRVQRADGSLGGFTWGLEAKTWLRDFESGRAEAAPA</sequence>
<protein>
    <submittedName>
        <fullName evidence="3">Methylated-DNA-[protein]-cysteine S-methyltransferase</fullName>
        <ecNumber evidence="3">2.1.1.63</ecNumber>
    </submittedName>
</protein>
<organism evidence="3 4">
    <name type="scientific">Oerskovia jenensis</name>
    <dbReference type="NCBI Taxonomy" id="162169"/>
    <lineage>
        <taxon>Bacteria</taxon>
        <taxon>Bacillati</taxon>
        <taxon>Actinomycetota</taxon>
        <taxon>Actinomycetes</taxon>
        <taxon>Micrococcales</taxon>
        <taxon>Cellulomonadaceae</taxon>
        <taxon>Oerskovia</taxon>
    </lineage>
</organism>
<dbReference type="PANTHER" id="PTHR10815">
    <property type="entry name" value="METHYLATED-DNA--PROTEIN-CYSTEINE METHYLTRANSFERASE"/>
    <property type="match status" value="1"/>
</dbReference>
<reference evidence="3 4" key="1">
    <citation type="submission" date="2021-01" db="EMBL/GenBank/DDBJ databases">
        <title>Sequencing the genomes of 1000 actinobacteria strains.</title>
        <authorList>
            <person name="Klenk H.-P."/>
        </authorList>
    </citation>
    <scope>NUCLEOTIDE SEQUENCE [LARGE SCALE GENOMIC DNA]</scope>
    <source>
        <strain evidence="3 4">DSM 46000</strain>
    </source>
</reference>
<dbReference type="GO" id="GO:0032259">
    <property type="term" value="P:methylation"/>
    <property type="evidence" value="ECO:0007669"/>
    <property type="project" value="UniProtKB-KW"/>
</dbReference>
<dbReference type="InterPro" id="IPR036217">
    <property type="entry name" value="MethylDNA_cys_MeTrfase_DNAb"/>
</dbReference>
<evidence type="ECO:0000259" key="2">
    <source>
        <dbReference type="Pfam" id="PF01035"/>
    </source>
</evidence>
<feature type="domain" description="Methylated-DNA-[protein]-cysteine S-methyltransferase DNA binding" evidence="2">
    <location>
        <begin position="99"/>
        <end position="169"/>
    </location>
</feature>
<keyword evidence="1" id="KW-0227">DNA damage</keyword>
<accession>A0ABS2LHC7</accession>
<dbReference type="CDD" id="cd06445">
    <property type="entry name" value="ATase"/>
    <property type="match status" value="1"/>
</dbReference>
<gene>
    <name evidence="3" type="ORF">JOD49_002730</name>
</gene>
<dbReference type="PANTHER" id="PTHR10815:SF5">
    <property type="entry name" value="METHYLATED-DNA--PROTEIN-CYSTEINE METHYLTRANSFERASE"/>
    <property type="match status" value="1"/>
</dbReference>
<evidence type="ECO:0000256" key="1">
    <source>
        <dbReference type="ARBA" id="ARBA00022763"/>
    </source>
</evidence>